<feature type="region of interest" description="Disordered" evidence="1">
    <location>
        <begin position="84"/>
        <end position="113"/>
    </location>
</feature>
<dbReference type="EMBL" id="CADCUM010000056">
    <property type="protein sequence ID" value="CAA9375482.1"/>
    <property type="molecule type" value="Genomic_DNA"/>
</dbReference>
<feature type="region of interest" description="Disordered" evidence="1">
    <location>
        <begin position="1"/>
        <end position="69"/>
    </location>
</feature>
<proteinExistence type="predicted"/>
<protein>
    <submittedName>
        <fullName evidence="2">Alpha-glucoside transport system permease protein AglG</fullName>
    </submittedName>
</protein>
<feature type="compositionally biased region" description="Basic and acidic residues" evidence="1">
    <location>
        <begin position="98"/>
        <end position="109"/>
    </location>
</feature>
<evidence type="ECO:0000256" key="1">
    <source>
        <dbReference type="SAM" id="MobiDB-lite"/>
    </source>
</evidence>
<feature type="non-terminal residue" evidence="2">
    <location>
        <position position="1"/>
    </location>
</feature>
<evidence type="ECO:0000313" key="2">
    <source>
        <dbReference type="EMBL" id="CAA9375482.1"/>
    </source>
</evidence>
<reference evidence="2" key="1">
    <citation type="submission" date="2020-02" db="EMBL/GenBank/DDBJ databases">
        <authorList>
            <person name="Meier V. D."/>
        </authorList>
    </citation>
    <scope>NUCLEOTIDE SEQUENCE</scope>
    <source>
        <strain evidence="2">AVDCRST_MAG32</strain>
    </source>
</reference>
<feature type="non-terminal residue" evidence="2">
    <location>
        <position position="302"/>
    </location>
</feature>
<sequence>DRRRHTSGSRRHRSWGTTPEGDPQPGRLVHLPRPRRGGAPLGPPDAGDRAHVVPQPGRRRGGGLVAAVPPTVPVRRPQLRQLPARGAGHQPGRGVRQQPRDRVAGDLHPHPGRRVRGLRLHVHEVPGPRRPLRGHRRDAGGAELRVLRAGAAHLPRPRHGRHVPSRVAVPRRLRHGSGDLHDPQLHGHAALHDHRVRQDRRGQSLPDVLPAGAPDVRAGPGVVRDLPVPLGLERPAGRPRVPRPGRQGADDRVDLPAARTAGPEPGARDGVRHVLHDRADHRVPLAAALLRARPHRGCRQGL</sequence>
<dbReference type="AlphaFoldDB" id="A0A6J4N7T5"/>
<feature type="region of interest" description="Disordered" evidence="1">
    <location>
        <begin position="195"/>
        <end position="270"/>
    </location>
</feature>
<name>A0A6J4N7T5_9ACTN</name>
<accession>A0A6J4N7T5</accession>
<feature type="compositionally biased region" description="Basic residues" evidence="1">
    <location>
        <begin position="1"/>
        <end position="14"/>
    </location>
</feature>
<gene>
    <name evidence="2" type="ORF">AVDCRST_MAG32-1144</name>
</gene>
<organism evidence="2">
    <name type="scientific">uncultured Nocardioides sp</name>
    <dbReference type="NCBI Taxonomy" id="198441"/>
    <lineage>
        <taxon>Bacteria</taxon>
        <taxon>Bacillati</taxon>
        <taxon>Actinomycetota</taxon>
        <taxon>Actinomycetes</taxon>
        <taxon>Propionibacteriales</taxon>
        <taxon>Nocardioidaceae</taxon>
        <taxon>Nocardioides</taxon>
        <taxon>environmental samples</taxon>
    </lineage>
</organism>